<accession>A0ABY4N8Q0</accession>
<evidence type="ECO:0000313" key="2">
    <source>
        <dbReference type="EMBL" id="UQN30489.1"/>
    </source>
</evidence>
<dbReference type="RefSeq" id="WP_249479823.1">
    <property type="nucleotide sequence ID" value="NZ_CP097218.1"/>
</dbReference>
<name>A0ABY4N8Q0_9MICO</name>
<evidence type="ECO:0000313" key="3">
    <source>
        <dbReference type="Proteomes" id="UP001055868"/>
    </source>
</evidence>
<protein>
    <submittedName>
        <fullName evidence="2">Uncharacterized protein</fullName>
    </submittedName>
</protein>
<keyword evidence="3" id="KW-1185">Reference proteome</keyword>
<feature type="region of interest" description="Disordered" evidence="1">
    <location>
        <begin position="1"/>
        <end position="32"/>
    </location>
</feature>
<sequence length="116" mass="12491">MPKTRKRDTGEAGNRGQFGRSQRDEAAIDLSSISDDDLADAIEDMELEEDLEIDVDGDGVADGELDILREGDLIVLAGTITLGGQTREVREEVGDASSFEQLRSELLAAAQRVAQA</sequence>
<dbReference type="Proteomes" id="UP001055868">
    <property type="component" value="Chromosome"/>
</dbReference>
<reference evidence="2" key="1">
    <citation type="submission" date="2022-05" db="EMBL/GenBank/DDBJ databases">
        <title>Genomic analysis of Brachybacterium sp. CBA3104.</title>
        <authorList>
            <person name="Roh S.W."/>
            <person name="Kim Y.B."/>
            <person name="Kim Y."/>
        </authorList>
    </citation>
    <scope>NUCLEOTIDE SEQUENCE</scope>
    <source>
        <strain evidence="2">CBA3104</strain>
    </source>
</reference>
<evidence type="ECO:0000256" key="1">
    <source>
        <dbReference type="SAM" id="MobiDB-lite"/>
    </source>
</evidence>
<organism evidence="2 3">
    <name type="scientific">Brachybacterium kimchii</name>
    <dbReference type="NCBI Taxonomy" id="2942909"/>
    <lineage>
        <taxon>Bacteria</taxon>
        <taxon>Bacillati</taxon>
        <taxon>Actinomycetota</taxon>
        <taxon>Actinomycetes</taxon>
        <taxon>Micrococcales</taxon>
        <taxon>Dermabacteraceae</taxon>
        <taxon>Brachybacterium</taxon>
    </lineage>
</organism>
<gene>
    <name evidence="2" type="ORF">M4486_03865</name>
</gene>
<proteinExistence type="predicted"/>
<dbReference type="EMBL" id="CP097218">
    <property type="protein sequence ID" value="UQN30489.1"/>
    <property type="molecule type" value="Genomic_DNA"/>
</dbReference>